<evidence type="ECO:0000313" key="1">
    <source>
        <dbReference type="EMBL" id="MBK1666694.1"/>
    </source>
</evidence>
<dbReference type="Proteomes" id="UP001296873">
    <property type="component" value="Unassembled WGS sequence"/>
</dbReference>
<proteinExistence type="predicted"/>
<evidence type="ECO:0000313" key="2">
    <source>
        <dbReference type="Proteomes" id="UP001296873"/>
    </source>
</evidence>
<reference evidence="1 2" key="1">
    <citation type="journal article" date="2020" name="Microorganisms">
        <title>Osmotic Adaptation and Compatible Solute Biosynthesis of Phototrophic Bacteria as Revealed from Genome Analyses.</title>
        <authorList>
            <person name="Imhoff J.F."/>
            <person name="Rahn T."/>
            <person name="Kunzel S."/>
            <person name="Keller A."/>
            <person name="Neulinger S.C."/>
        </authorList>
    </citation>
    <scope>NUCLEOTIDE SEQUENCE [LARGE SCALE GENOMIC DNA]</scope>
    <source>
        <strain evidence="1 2">DSM 9895</strain>
    </source>
</reference>
<gene>
    <name evidence="1" type="ORF">CKO28_01370</name>
</gene>
<dbReference type="RefSeq" id="WP_200338749.1">
    <property type="nucleotide sequence ID" value="NZ_NRRL01000001.1"/>
</dbReference>
<name>A0ABS1D9J2_9PROT</name>
<sequence>MAREIQIEITGSAYAASHATARPDPKAGLMPGQALVLEGADPSVMETWRLGVRDHDGAFLGYIPIDHRRTAVDIARGCVVGARIARVERQQRLLDRVLRRPRPPSRYLAALHIREPDWDHTAPYRKIDARIHRLLRQAGRLAQGDPDSALELYQQAVDLIDALDEQGPAARAWRTASHPINQISRLLERIGQERRAIGAIDAYHARHDPVGLSAEAADAIDRRRRRLSTQVPPLA</sequence>
<protein>
    <recommendedName>
        <fullName evidence="3">HIRAN domain-containing protein</fullName>
    </recommendedName>
</protein>
<keyword evidence="2" id="KW-1185">Reference proteome</keyword>
<comment type="caution">
    <text evidence="1">The sequence shown here is derived from an EMBL/GenBank/DDBJ whole genome shotgun (WGS) entry which is preliminary data.</text>
</comment>
<dbReference type="EMBL" id="NRRL01000001">
    <property type="protein sequence ID" value="MBK1666694.1"/>
    <property type="molecule type" value="Genomic_DNA"/>
</dbReference>
<evidence type="ECO:0008006" key="3">
    <source>
        <dbReference type="Google" id="ProtNLM"/>
    </source>
</evidence>
<accession>A0ABS1D9J2</accession>
<organism evidence="1 2">
    <name type="scientific">Rhodovibrio sodomensis</name>
    <dbReference type="NCBI Taxonomy" id="1088"/>
    <lineage>
        <taxon>Bacteria</taxon>
        <taxon>Pseudomonadati</taxon>
        <taxon>Pseudomonadota</taxon>
        <taxon>Alphaproteobacteria</taxon>
        <taxon>Rhodospirillales</taxon>
        <taxon>Rhodovibrionaceae</taxon>
        <taxon>Rhodovibrio</taxon>
    </lineage>
</organism>